<keyword evidence="8" id="KW-1185">Reference proteome</keyword>
<dbReference type="SUPFAM" id="SSF53756">
    <property type="entry name" value="UDP-Glycosyltransferase/glycogen phosphorylase"/>
    <property type="match status" value="1"/>
</dbReference>
<evidence type="ECO:0000313" key="7">
    <source>
        <dbReference type="EMBL" id="MBP2409033.1"/>
    </source>
</evidence>
<dbReference type="InterPro" id="IPR028098">
    <property type="entry name" value="Glyco_trans_4-like_N"/>
</dbReference>
<feature type="domain" description="Glycosyl transferase family 1" evidence="5">
    <location>
        <begin position="521"/>
        <end position="685"/>
    </location>
</feature>
<evidence type="ECO:0000256" key="2">
    <source>
        <dbReference type="ARBA" id="ARBA00022676"/>
    </source>
</evidence>
<dbReference type="Gene3D" id="3.40.50.2000">
    <property type="entry name" value="Glycogen Phosphorylase B"/>
    <property type="match status" value="2"/>
</dbReference>
<dbReference type="EMBL" id="JAGIOC010000001">
    <property type="protein sequence ID" value="MBP2409033.1"/>
    <property type="molecule type" value="Genomic_DNA"/>
</dbReference>
<evidence type="ECO:0000256" key="4">
    <source>
        <dbReference type="SAM" id="MobiDB-lite"/>
    </source>
</evidence>
<evidence type="ECO:0000259" key="6">
    <source>
        <dbReference type="Pfam" id="PF13439"/>
    </source>
</evidence>
<reference evidence="7 8" key="1">
    <citation type="submission" date="2021-03" db="EMBL/GenBank/DDBJ databases">
        <title>Sequencing the genomes of 1000 actinobacteria strains.</title>
        <authorList>
            <person name="Klenk H.-P."/>
        </authorList>
    </citation>
    <scope>NUCLEOTIDE SEQUENCE [LARGE SCALE GENOMIC DNA]</scope>
    <source>
        <strain evidence="7 8">DSM 14564</strain>
    </source>
</reference>
<keyword evidence="3" id="KW-0808">Transferase</keyword>
<name>A0ABS4YMB3_9MICO</name>
<dbReference type="Pfam" id="PF13439">
    <property type="entry name" value="Glyco_transf_4"/>
    <property type="match status" value="1"/>
</dbReference>
<dbReference type="Pfam" id="PF00534">
    <property type="entry name" value="Glycos_transf_1"/>
    <property type="match status" value="1"/>
</dbReference>
<accession>A0ABS4YMB3</accession>
<evidence type="ECO:0000256" key="3">
    <source>
        <dbReference type="ARBA" id="ARBA00022679"/>
    </source>
</evidence>
<organism evidence="7 8">
    <name type="scientific">Brachybacterium fresconis</name>
    <dbReference type="NCBI Taxonomy" id="173363"/>
    <lineage>
        <taxon>Bacteria</taxon>
        <taxon>Bacillati</taxon>
        <taxon>Actinomycetota</taxon>
        <taxon>Actinomycetes</taxon>
        <taxon>Micrococcales</taxon>
        <taxon>Dermabacteraceae</taxon>
        <taxon>Brachybacterium</taxon>
    </lineage>
</organism>
<dbReference type="RefSeq" id="WP_209890365.1">
    <property type="nucleotide sequence ID" value="NZ_BAAAJV010000012.1"/>
</dbReference>
<evidence type="ECO:0000256" key="1">
    <source>
        <dbReference type="ARBA" id="ARBA00021292"/>
    </source>
</evidence>
<dbReference type="PANTHER" id="PTHR45947:SF3">
    <property type="entry name" value="SULFOQUINOVOSYL TRANSFERASE SQD2"/>
    <property type="match status" value="1"/>
</dbReference>
<feature type="domain" description="Glycosyltransferase subfamily 4-like N-terminal" evidence="6">
    <location>
        <begin position="321"/>
        <end position="505"/>
    </location>
</feature>
<comment type="caution">
    <text evidence="7">The sequence shown here is derived from an EMBL/GenBank/DDBJ whole genome shotgun (WGS) entry which is preliminary data.</text>
</comment>
<protein>
    <recommendedName>
        <fullName evidence="1">D-inositol 3-phosphate glycosyltransferase</fullName>
    </recommendedName>
</protein>
<gene>
    <name evidence="7" type="ORF">JOF44_001936</name>
</gene>
<feature type="region of interest" description="Disordered" evidence="4">
    <location>
        <begin position="1"/>
        <end position="24"/>
    </location>
</feature>
<keyword evidence="2" id="KW-0328">Glycosyltransferase</keyword>
<dbReference type="InterPro" id="IPR001296">
    <property type="entry name" value="Glyco_trans_1"/>
</dbReference>
<sequence>MSESRNGRTWWSRGQAPSSTDSAARVTRSAAAEELLERARALAKDPSSFEQALGTYRDAVEAYDFDATVMLDYARFLIRNSRGSTAEEVLALALARNGALIDALEMYLELVRELDLPAHRATWALNQLRADIAANPASHRAALDYAVPHRMVDVLDTVGAGPDRVNRAIVQINQAYMDGSFSEATLAAAGEGLGANDVVRAHLTVALARGNRTVATELLKNADPRAIPQNALRRAIRRARGAGKDKQVIQYVEEYRKLLPNDGWAKRLQDEYQRNAVSNYQLGRTGFPFPTMRSKPLYEAQKDHVFYLLHNSLPHNSAGYATRTHGLLSELNRIGWNVDGVTRLGYPYDMPGKAELPDVPLHDVVGNVDYRRLLTGRQVEKKNPLFYYTERYSKALLELAKQERPAIIHAASNHWNGLTAVKTARQLGIPSIYEVRGLWEVTRGSRNPEWAQSNMFKYIARMEADAAKGATRVFAITEALRDEMISRGVDGDKINIVPNGVDTSRFTPIPKDEELASQLGVAGKTVIGYVGSVLDYEGIELMLEAAEVMNRTREDFHVLIVGDGAELERFQNYVEEHELEHVVTFTGRVPHEDVERYYSLIDITPFPRLSLPVCEMVSPLKPFEAMAMGKAVVSSDVAALKEIVTPGVNGYLHEKGSTESLIEQLTRLLDDPEHTRLIGAQARDWVVENRDWKLLAQVIANEYSRVAR</sequence>
<dbReference type="PANTHER" id="PTHR45947">
    <property type="entry name" value="SULFOQUINOVOSYL TRANSFERASE SQD2"/>
    <property type="match status" value="1"/>
</dbReference>
<evidence type="ECO:0000259" key="5">
    <source>
        <dbReference type="Pfam" id="PF00534"/>
    </source>
</evidence>
<evidence type="ECO:0000313" key="8">
    <source>
        <dbReference type="Proteomes" id="UP000698222"/>
    </source>
</evidence>
<dbReference type="Proteomes" id="UP000698222">
    <property type="component" value="Unassembled WGS sequence"/>
</dbReference>
<proteinExistence type="predicted"/>
<dbReference type="CDD" id="cd03794">
    <property type="entry name" value="GT4_WbuB-like"/>
    <property type="match status" value="1"/>
</dbReference>
<dbReference type="InterPro" id="IPR050194">
    <property type="entry name" value="Glycosyltransferase_grp1"/>
</dbReference>